<proteinExistence type="predicted"/>
<evidence type="ECO:0000256" key="2">
    <source>
        <dbReference type="ARBA" id="ARBA00023125"/>
    </source>
</evidence>
<dbReference type="Proteomes" id="UP000295310">
    <property type="component" value="Unassembled WGS sequence"/>
</dbReference>
<evidence type="ECO:0000256" key="1">
    <source>
        <dbReference type="ARBA" id="ARBA00023015"/>
    </source>
</evidence>
<gene>
    <name evidence="5" type="ORF">ERX27_06870</name>
</gene>
<dbReference type="OrthoDB" id="2418217at2"/>
<dbReference type="InterPro" id="IPR036390">
    <property type="entry name" value="WH_DNA-bd_sf"/>
</dbReference>
<dbReference type="InterPro" id="IPR055166">
    <property type="entry name" value="Transc_reg_Sar_Rot_HTH"/>
</dbReference>
<keyword evidence="6" id="KW-1185">Reference proteome</keyword>
<dbReference type="AlphaFoldDB" id="A0A4R6BD15"/>
<comment type="caution">
    <text evidence="5">The sequence shown here is derived from an EMBL/GenBank/DDBJ whole genome shotgun (WGS) entry which is preliminary data.</text>
</comment>
<organism evidence="5 6">
    <name type="scientific">Macrococcus brunensis</name>
    <dbReference type="NCBI Taxonomy" id="198483"/>
    <lineage>
        <taxon>Bacteria</taxon>
        <taxon>Bacillati</taxon>
        <taxon>Bacillota</taxon>
        <taxon>Bacilli</taxon>
        <taxon>Bacillales</taxon>
        <taxon>Staphylococcaceae</taxon>
        <taxon>Macrococcus</taxon>
    </lineage>
</organism>
<reference evidence="5 6" key="1">
    <citation type="submission" date="2019-01" db="EMBL/GenBank/DDBJ databases">
        <title>Draft genome sequences of the type strains of six Macrococcus species.</title>
        <authorList>
            <person name="Mazhar S."/>
            <person name="Altermann E."/>
            <person name="Hill C."/>
            <person name="Mcauliffe O."/>
        </authorList>
    </citation>
    <scope>NUCLEOTIDE SEQUENCE [LARGE SCALE GENOMIC DNA]</scope>
    <source>
        <strain evidence="5 6">CCM4811</strain>
    </source>
</reference>
<dbReference type="EMBL" id="SCWA01000011">
    <property type="protein sequence ID" value="TDL96746.1"/>
    <property type="molecule type" value="Genomic_DNA"/>
</dbReference>
<keyword evidence="3" id="KW-0804">Transcription</keyword>
<evidence type="ECO:0000313" key="5">
    <source>
        <dbReference type="EMBL" id="TDL96746.1"/>
    </source>
</evidence>
<feature type="domain" description="Transcriptional regulator SarA/SarZ/Rot-like helix-turn-helix" evidence="4">
    <location>
        <begin position="28"/>
        <end position="111"/>
    </location>
</feature>
<name>A0A4R6BD15_9STAP</name>
<evidence type="ECO:0000259" key="4">
    <source>
        <dbReference type="Pfam" id="PF22381"/>
    </source>
</evidence>
<dbReference type="Pfam" id="PF22381">
    <property type="entry name" value="Staph_reg_Sar_Rot"/>
    <property type="match status" value="1"/>
</dbReference>
<evidence type="ECO:0000313" key="6">
    <source>
        <dbReference type="Proteomes" id="UP000295310"/>
    </source>
</evidence>
<sequence>MKVGFRMVENQKIEIAHNFFNKVNITRKVFKTFLNEYQLSIYDIELLLIIYEANSIQLKNIYKNETIKMSQINKSVKKLYDFNLITKKRVPEDERTVILCINQERKEEVKHIIHHFSSMIKKVYR</sequence>
<dbReference type="SUPFAM" id="SSF46785">
    <property type="entry name" value="Winged helix' DNA-binding domain"/>
    <property type="match status" value="1"/>
</dbReference>
<dbReference type="GO" id="GO:0003677">
    <property type="term" value="F:DNA binding"/>
    <property type="evidence" value="ECO:0007669"/>
    <property type="project" value="UniProtKB-KW"/>
</dbReference>
<evidence type="ECO:0000256" key="3">
    <source>
        <dbReference type="ARBA" id="ARBA00023163"/>
    </source>
</evidence>
<keyword evidence="2" id="KW-0238">DNA-binding</keyword>
<dbReference type="InterPro" id="IPR036388">
    <property type="entry name" value="WH-like_DNA-bd_sf"/>
</dbReference>
<keyword evidence="1" id="KW-0805">Transcription regulation</keyword>
<protein>
    <submittedName>
        <fullName evidence="5">MarR family transcriptional regulator</fullName>
    </submittedName>
</protein>
<accession>A0A4R6BD15</accession>
<dbReference type="Gene3D" id="1.10.10.10">
    <property type="entry name" value="Winged helix-like DNA-binding domain superfamily/Winged helix DNA-binding domain"/>
    <property type="match status" value="1"/>
</dbReference>